<dbReference type="PANTHER" id="PTHR33164:SF106">
    <property type="entry name" value="TRANSCRIPTIONAL REGULATORY PROTEIN"/>
    <property type="match status" value="1"/>
</dbReference>
<evidence type="ECO:0000313" key="3">
    <source>
        <dbReference type="Proteomes" id="UP000432464"/>
    </source>
</evidence>
<dbReference type="InterPro" id="IPR039422">
    <property type="entry name" value="MarR/SlyA-like"/>
</dbReference>
<dbReference type="Proteomes" id="UP000432464">
    <property type="component" value="Unassembled WGS sequence"/>
</dbReference>
<accession>A0A6I3KQB1</accession>
<dbReference type="InterPro" id="IPR000835">
    <property type="entry name" value="HTH_MarR-typ"/>
</dbReference>
<dbReference type="Gene3D" id="1.10.10.10">
    <property type="entry name" value="Winged helix-like DNA-binding domain superfamily/Winged helix DNA-binding domain"/>
    <property type="match status" value="1"/>
</dbReference>
<dbReference type="EMBL" id="WMBB01000001">
    <property type="protein sequence ID" value="MTE11306.1"/>
    <property type="molecule type" value="Genomic_DNA"/>
</dbReference>
<evidence type="ECO:0000313" key="2">
    <source>
        <dbReference type="EMBL" id="MTE11306.1"/>
    </source>
</evidence>
<dbReference type="PROSITE" id="PS50995">
    <property type="entry name" value="HTH_MARR_2"/>
    <property type="match status" value="1"/>
</dbReference>
<gene>
    <name evidence="2" type="ORF">GLP40_00655</name>
</gene>
<dbReference type="AlphaFoldDB" id="A0A6I3KQB1"/>
<sequence>MGLEGDCLQQRLALGLLDGRDPPLPVGLAHHRVGDPLAQLFRLPLGRVPGELAARTGLTTGPTTRLIDRLEQAGYMRRVPDANDRRKVLVEPVGRPADLDRMLAPRQKGGEILLGYTPEQREVLFDYFDRTATAFQETVEEIE</sequence>
<reference evidence="2 3" key="1">
    <citation type="submission" date="2019-11" db="EMBL/GenBank/DDBJ databases">
        <title>Nocardia sp. nov. CT2-14 isolated from soil.</title>
        <authorList>
            <person name="Kanchanasin P."/>
            <person name="Tanasupawat S."/>
            <person name="Yuki M."/>
            <person name="Kudo T."/>
        </authorList>
    </citation>
    <scope>NUCLEOTIDE SEQUENCE [LARGE SCALE GENOMIC DNA]</scope>
    <source>
        <strain evidence="2 3">CT2-14</strain>
    </source>
</reference>
<dbReference type="InterPro" id="IPR036390">
    <property type="entry name" value="WH_DNA-bd_sf"/>
</dbReference>
<name>A0A6I3KQB1_9NOCA</name>
<dbReference type="GO" id="GO:0006950">
    <property type="term" value="P:response to stress"/>
    <property type="evidence" value="ECO:0007669"/>
    <property type="project" value="TreeGrafter"/>
</dbReference>
<organism evidence="2 3">
    <name type="scientific">Nocardia aurantiaca</name>
    <dbReference type="NCBI Taxonomy" id="2675850"/>
    <lineage>
        <taxon>Bacteria</taxon>
        <taxon>Bacillati</taxon>
        <taxon>Actinomycetota</taxon>
        <taxon>Actinomycetes</taxon>
        <taxon>Mycobacteriales</taxon>
        <taxon>Nocardiaceae</taxon>
        <taxon>Nocardia</taxon>
    </lineage>
</organism>
<dbReference type="SMART" id="SM00347">
    <property type="entry name" value="HTH_MARR"/>
    <property type="match status" value="1"/>
</dbReference>
<protein>
    <submittedName>
        <fullName evidence="2">MarR family transcriptional regulator</fullName>
    </submittedName>
</protein>
<dbReference type="InterPro" id="IPR036388">
    <property type="entry name" value="WH-like_DNA-bd_sf"/>
</dbReference>
<keyword evidence="3" id="KW-1185">Reference proteome</keyword>
<comment type="caution">
    <text evidence="2">The sequence shown here is derived from an EMBL/GenBank/DDBJ whole genome shotgun (WGS) entry which is preliminary data.</text>
</comment>
<dbReference type="PANTHER" id="PTHR33164">
    <property type="entry name" value="TRANSCRIPTIONAL REGULATOR, MARR FAMILY"/>
    <property type="match status" value="1"/>
</dbReference>
<dbReference type="SUPFAM" id="SSF46785">
    <property type="entry name" value="Winged helix' DNA-binding domain"/>
    <property type="match status" value="1"/>
</dbReference>
<evidence type="ECO:0000259" key="1">
    <source>
        <dbReference type="PROSITE" id="PS50995"/>
    </source>
</evidence>
<dbReference type="GO" id="GO:0003700">
    <property type="term" value="F:DNA-binding transcription factor activity"/>
    <property type="evidence" value="ECO:0007669"/>
    <property type="project" value="InterPro"/>
</dbReference>
<proteinExistence type="predicted"/>
<dbReference type="Pfam" id="PF01047">
    <property type="entry name" value="MarR"/>
    <property type="match status" value="1"/>
</dbReference>
<feature type="domain" description="HTH marR-type" evidence="1">
    <location>
        <begin position="1"/>
        <end position="133"/>
    </location>
</feature>